<accession>A0A5A7U6Q5</accession>
<evidence type="ECO:0000256" key="1">
    <source>
        <dbReference type="SAM" id="MobiDB-lite"/>
    </source>
</evidence>
<evidence type="ECO:0000313" key="2">
    <source>
        <dbReference type="EMBL" id="KAA0050984.1"/>
    </source>
</evidence>
<dbReference type="OrthoDB" id="1836792at2759"/>
<sequence length="173" mass="19211">MDAALEEEIKEHKDESESIKSDRHWKRPLKKAKVSSDDLDGRVSSALGVPDVPPLTPVSKPAKQSLRPSTLLEEIRRGKMIVVGKDIGSPSSKGDACPKAPLQKVNSTPAPLKFSESFLDTSNRQTTRNPEPSQLRLEIVTVLSEIEKIHADGLIPLEEYLNSYLKRDNFNDV</sequence>
<evidence type="ECO:0000313" key="3">
    <source>
        <dbReference type="Proteomes" id="UP000321393"/>
    </source>
</evidence>
<dbReference type="Proteomes" id="UP000321393">
    <property type="component" value="Unassembled WGS sequence"/>
</dbReference>
<gene>
    <name evidence="2" type="ORF">E6C27_scaffold3608G00010</name>
</gene>
<reference evidence="2 3" key="1">
    <citation type="submission" date="2019-08" db="EMBL/GenBank/DDBJ databases">
        <title>Draft genome sequences of two oriental melons (Cucumis melo L. var makuwa).</title>
        <authorList>
            <person name="Kwon S.-Y."/>
        </authorList>
    </citation>
    <scope>NUCLEOTIDE SEQUENCE [LARGE SCALE GENOMIC DNA]</scope>
    <source>
        <strain evidence="3">cv. SW 3</strain>
        <tissue evidence="2">Leaf</tissue>
    </source>
</reference>
<proteinExistence type="predicted"/>
<name>A0A5A7U6Q5_CUCMM</name>
<dbReference type="AlphaFoldDB" id="A0A5A7U6Q5"/>
<feature type="compositionally biased region" description="Basic residues" evidence="1">
    <location>
        <begin position="23"/>
        <end position="33"/>
    </location>
</feature>
<dbReference type="EMBL" id="SSTE01011551">
    <property type="protein sequence ID" value="KAA0050984.1"/>
    <property type="molecule type" value="Genomic_DNA"/>
</dbReference>
<feature type="region of interest" description="Disordered" evidence="1">
    <location>
        <begin position="84"/>
        <end position="108"/>
    </location>
</feature>
<feature type="region of interest" description="Disordered" evidence="1">
    <location>
        <begin position="1"/>
        <end position="69"/>
    </location>
</feature>
<organism evidence="2 3">
    <name type="scientific">Cucumis melo var. makuwa</name>
    <name type="common">Oriental melon</name>
    <dbReference type="NCBI Taxonomy" id="1194695"/>
    <lineage>
        <taxon>Eukaryota</taxon>
        <taxon>Viridiplantae</taxon>
        <taxon>Streptophyta</taxon>
        <taxon>Embryophyta</taxon>
        <taxon>Tracheophyta</taxon>
        <taxon>Spermatophyta</taxon>
        <taxon>Magnoliopsida</taxon>
        <taxon>eudicotyledons</taxon>
        <taxon>Gunneridae</taxon>
        <taxon>Pentapetalae</taxon>
        <taxon>rosids</taxon>
        <taxon>fabids</taxon>
        <taxon>Cucurbitales</taxon>
        <taxon>Cucurbitaceae</taxon>
        <taxon>Benincaseae</taxon>
        <taxon>Cucumis</taxon>
    </lineage>
</organism>
<feature type="compositionally biased region" description="Basic and acidic residues" evidence="1">
    <location>
        <begin position="7"/>
        <end position="22"/>
    </location>
</feature>
<comment type="caution">
    <text evidence="2">The sequence shown here is derived from an EMBL/GenBank/DDBJ whole genome shotgun (WGS) entry which is preliminary data.</text>
</comment>
<feature type="compositionally biased region" description="Polar residues" evidence="1">
    <location>
        <begin position="118"/>
        <end position="132"/>
    </location>
</feature>
<protein>
    <submittedName>
        <fullName evidence="2">Uncharacterized protein</fullName>
    </submittedName>
</protein>
<feature type="region of interest" description="Disordered" evidence="1">
    <location>
        <begin position="113"/>
        <end position="132"/>
    </location>
</feature>